<dbReference type="Gene3D" id="3.30.1310.20">
    <property type="entry name" value="PRTase-like"/>
    <property type="match status" value="1"/>
</dbReference>
<evidence type="ECO:0000259" key="1">
    <source>
        <dbReference type="Pfam" id="PF00156"/>
    </source>
</evidence>
<protein>
    <recommendedName>
        <fullName evidence="1">Phosphoribosyltransferase domain-containing protein</fullName>
    </recommendedName>
</protein>
<reference evidence="2 3" key="1">
    <citation type="journal article" date="2016" name="Nat. Commun.">
        <title>Thousands of microbial genomes shed light on interconnected biogeochemical processes in an aquifer system.</title>
        <authorList>
            <person name="Anantharaman K."/>
            <person name="Brown C.T."/>
            <person name="Hug L.A."/>
            <person name="Sharon I."/>
            <person name="Castelle C.J."/>
            <person name="Probst A.J."/>
            <person name="Thomas B.C."/>
            <person name="Singh A."/>
            <person name="Wilkins M.J."/>
            <person name="Karaoz U."/>
            <person name="Brodie E.L."/>
            <person name="Williams K.H."/>
            <person name="Hubbard S.S."/>
            <person name="Banfield J.F."/>
        </authorList>
    </citation>
    <scope>NUCLEOTIDE SEQUENCE [LARGE SCALE GENOMIC DNA]</scope>
</reference>
<dbReference type="Proteomes" id="UP000176897">
    <property type="component" value="Unassembled WGS sequence"/>
</dbReference>
<dbReference type="InterPro" id="IPR029057">
    <property type="entry name" value="PRTase-like"/>
</dbReference>
<gene>
    <name evidence="2" type="ORF">A3B21_03660</name>
</gene>
<dbReference type="SUPFAM" id="SSF53271">
    <property type="entry name" value="PRTase-like"/>
    <property type="match status" value="1"/>
</dbReference>
<proteinExistence type="predicted"/>
<sequence>MFKDRKEAGERLAQALMKYKSAADTIVLALPRGGVVVGYGVARVLNLPLDIVVPRKIGAPGNPEYAIGAITETGDAIFNENEIRVVDKEWLKQEMEKEKKEAQRRLQKYHPSGKCSAGLHVPLSGGQAPALRNATVIIVDDGIATGYTMRAAIASVKSHKPAKIVVAVPNCAADSIKQIRKEVDEVVVLEIPPVYFAVGAQYEDFPQTSDEEVIKLLRNAQSHNPS</sequence>
<dbReference type="Pfam" id="PF00156">
    <property type="entry name" value="Pribosyltran"/>
    <property type="match status" value="1"/>
</dbReference>
<dbReference type="STRING" id="1802401.A3B21_03660"/>
<evidence type="ECO:0000313" key="3">
    <source>
        <dbReference type="Proteomes" id="UP000176897"/>
    </source>
</evidence>
<comment type="caution">
    <text evidence="2">The sequence shown here is derived from an EMBL/GenBank/DDBJ whole genome shotgun (WGS) entry which is preliminary data.</text>
</comment>
<organism evidence="2 3">
    <name type="scientific">Candidatus Uhrbacteria bacterium RIFCSPLOWO2_01_FULL_47_24</name>
    <dbReference type="NCBI Taxonomy" id="1802401"/>
    <lineage>
        <taxon>Bacteria</taxon>
        <taxon>Candidatus Uhriibacteriota</taxon>
    </lineage>
</organism>
<dbReference type="EMBL" id="MGEJ01000008">
    <property type="protein sequence ID" value="OGL81287.1"/>
    <property type="molecule type" value="Genomic_DNA"/>
</dbReference>
<dbReference type="CDD" id="cd06223">
    <property type="entry name" value="PRTases_typeI"/>
    <property type="match status" value="1"/>
</dbReference>
<dbReference type="AlphaFoldDB" id="A0A1F7UUE6"/>
<accession>A0A1F7UUE6</accession>
<dbReference type="Gene3D" id="3.40.50.2020">
    <property type="match status" value="1"/>
</dbReference>
<dbReference type="InterPro" id="IPR000836">
    <property type="entry name" value="PRTase_dom"/>
</dbReference>
<name>A0A1F7UUE6_9BACT</name>
<evidence type="ECO:0000313" key="2">
    <source>
        <dbReference type="EMBL" id="OGL81287.1"/>
    </source>
</evidence>
<feature type="domain" description="Phosphoribosyltransferase" evidence="1">
    <location>
        <begin position="7"/>
        <end position="190"/>
    </location>
</feature>